<dbReference type="Proteomes" id="UP001188597">
    <property type="component" value="Unassembled WGS sequence"/>
</dbReference>
<accession>A0AA88VCH7</accession>
<name>A0AA88VCH7_9ASTE</name>
<feature type="transmembrane region" description="Helical" evidence="1">
    <location>
        <begin position="165"/>
        <end position="184"/>
    </location>
</feature>
<proteinExistence type="predicted"/>
<protein>
    <submittedName>
        <fullName evidence="2">Uncharacterized protein</fullName>
    </submittedName>
</protein>
<dbReference type="AlphaFoldDB" id="A0AA88VCH7"/>
<feature type="transmembrane region" description="Helical" evidence="1">
    <location>
        <begin position="119"/>
        <end position="136"/>
    </location>
</feature>
<feature type="transmembrane region" description="Helical" evidence="1">
    <location>
        <begin position="142"/>
        <end position="158"/>
    </location>
</feature>
<evidence type="ECO:0000313" key="3">
    <source>
        <dbReference type="Proteomes" id="UP001188597"/>
    </source>
</evidence>
<comment type="caution">
    <text evidence="2">The sequence shown here is derived from an EMBL/GenBank/DDBJ whole genome shotgun (WGS) entry which is preliminary data.</text>
</comment>
<evidence type="ECO:0000256" key="1">
    <source>
        <dbReference type="SAM" id="Phobius"/>
    </source>
</evidence>
<sequence>MQNTLQFNFQPSISYPSTSRPFAPKFLLNQYPLLSNQTPIRKSILCAKNGRRRFGFPRSRISILDLAYAIASNLNVIPKPLDLMIREFTGGNGDGGGLGFWKGGGWGGFDGRRRRKWKLGFLGFVVVCGLGMWSILGKDLEANVLIGFLGLALFLILVDGWKRHFVDWISGFCSCAVLVGLLLLRGEDLLRWVKGYRGFASVRRRKRRRAISKDTKMALPVSVISIVKEAESNLKFRRERWTSYGNMSIIRLFRL</sequence>
<evidence type="ECO:0000313" key="2">
    <source>
        <dbReference type="EMBL" id="KAK3006117.1"/>
    </source>
</evidence>
<keyword evidence="1" id="KW-0812">Transmembrane</keyword>
<gene>
    <name evidence="2" type="ORF">RJ639_015496</name>
</gene>
<organism evidence="2 3">
    <name type="scientific">Escallonia herrerae</name>
    <dbReference type="NCBI Taxonomy" id="1293975"/>
    <lineage>
        <taxon>Eukaryota</taxon>
        <taxon>Viridiplantae</taxon>
        <taxon>Streptophyta</taxon>
        <taxon>Embryophyta</taxon>
        <taxon>Tracheophyta</taxon>
        <taxon>Spermatophyta</taxon>
        <taxon>Magnoliopsida</taxon>
        <taxon>eudicotyledons</taxon>
        <taxon>Gunneridae</taxon>
        <taxon>Pentapetalae</taxon>
        <taxon>asterids</taxon>
        <taxon>campanulids</taxon>
        <taxon>Escalloniales</taxon>
        <taxon>Escalloniaceae</taxon>
        <taxon>Escallonia</taxon>
    </lineage>
</organism>
<dbReference type="EMBL" id="JAVXUP010002037">
    <property type="protein sequence ID" value="KAK3006117.1"/>
    <property type="molecule type" value="Genomic_DNA"/>
</dbReference>
<keyword evidence="3" id="KW-1185">Reference proteome</keyword>
<keyword evidence="1" id="KW-0472">Membrane</keyword>
<keyword evidence="1" id="KW-1133">Transmembrane helix</keyword>
<reference evidence="2" key="1">
    <citation type="submission" date="2022-12" db="EMBL/GenBank/DDBJ databases">
        <title>Draft genome assemblies for two species of Escallonia (Escalloniales).</title>
        <authorList>
            <person name="Chanderbali A."/>
            <person name="Dervinis C."/>
            <person name="Anghel I."/>
            <person name="Soltis D."/>
            <person name="Soltis P."/>
            <person name="Zapata F."/>
        </authorList>
    </citation>
    <scope>NUCLEOTIDE SEQUENCE</scope>
    <source>
        <strain evidence="2">UCBG64.0493</strain>
        <tissue evidence="2">Leaf</tissue>
    </source>
</reference>